<evidence type="ECO:0000256" key="10">
    <source>
        <dbReference type="ARBA" id="ARBA00069106"/>
    </source>
</evidence>
<keyword evidence="8" id="KW-0325">Glycoprotein</keyword>
<feature type="domain" description="Major facilitator superfamily (MFS) profile" evidence="12">
    <location>
        <begin position="1"/>
        <end position="419"/>
    </location>
</feature>
<sequence length="436" mass="47447">WTSPVFPKINYDPSTTDPDTPLDRLPDDEELSWIGSLVALGALIAPFVAGPLADKIGRKWTLLSSTGFFALSWILLVTTNNIPQMYVARLLQGFGVGFVMTVQTMYIGEISSDQYRGALGSFMQLFIVTGILYVYAIGPYVTYTALQWICLIPPLGFAAAFFFMPETPYYYTGKGDKINADKSLQFLRGKTADGVQEEALKIQEAVEEAMKNKGTIKDLVGNKGNLKALIICAGLLSFQQLSGINVVLFYSQIIFAKTGSSLDSAIATIIVGLVQVIASGCTPLVADRLGRKIILLVSAVGMAICHGLLGLYFFLDFQKSEAVPNIGWLPVVSLIGFVTVYCVGFGPLPWAVLGEMFPANVKSIAASVVASVCWILGFIVTKYFSALDDAVGSHWAFWIFGLFCCGAFVFVFTLVMETKGLSLQEIQNRLNGRKDP</sequence>
<dbReference type="CDD" id="cd17358">
    <property type="entry name" value="MFS_GLUT6_8_Class3_like"/>
    <property type="match status" value="1"/>
</dbReference>
<evidence type="ECO:0000256" key="2">
    <source>
        <dbReference type="ARBA" id="ARBA00022448"/>
    </source>
</evidence>
<keyword evidence="2 11" id="KW-0813">Transport</keyword>
<dbReference type="PANTHER" id="PTHR48021:SF47">
    <property type="entry name" value="GH17672P"/>
    <property type="match status" value="1"/>
</dbReference>
<proteinExistence type="inferred from homology"/>
<evidence type="ECO:0000256" key="4">
    <source>
        <dbReference type="ARBA" id="ARBA00022597"/>
    </source>
</evidence>
<dbReference type="InterPro" id="IPR003663">
    <property type="entry name" value="Sugar/inositol_transpt"/>
</dbReference>
<accession>A0A1B0D4P3</accession>
<dbReference type="NCBIfam" id="TIGR00879">
    <property type="entry name" value="SP"/>
    <property type="match status" value="1"/>
</dbReference>
<evidence type="ECO:0000256" key="1">
    <source>
        <dbReference type="ARBA" id="ARBA00004651"/>
    </source>
</evidence>
<dbReference type="InterPro" id="IPR050549">
    <property type="entry name" value="MFS_Trehalose_Transporter"/>
</dbReference>
<dbReference type="Proteomes" id="UP000092462">
    <property type="component" value="Unassembled WGS sequence"/>
</dbReference>
<dbReference type="InterPro" id="IPR020846">
    <property type="entry name" value="MFS_dom"/>
</dbReference>
<evidence type="ECO:0000256" key="8">
    <source>
        <dbReference type="ARBA" id="ARBA00023180"/>
    </source>
</evidence>
<dbReference type="GO" id="GO:0005886">
    <property type="term" value="C:plasma membrane"/>
    <property type="evidence" value="ECO:0007669"/>
    <property type="project" value="UniProtKB-SubCell"/>
</dbReference>
<comment type="subcellular location">
    <subcellularLocation>
        <location evidence="1">Cell membrane</location>
        <topology evidence="1">Multi-pass membrane protein</topology>
    </subcellularLocation>
</comment>
<dbReference type="InterPro" id="IPR005829">
    <property type="entry name" value="Sugar_transporter_CS"/>
</dbReference>
<keyword evidence="14" id="KW-1185">Reference proteome</keyword>
<comment type="similarity">
    <text evidence="9">Belongs to the major facilitator superfamily. Sugar transporter (TC 2.A.1.1) family. Trehalose transporter subfamily.</text>
</comment>
<evidence type="ECO:0000256" key="11">
    <source>
        <dbReference type="RuleBase" id="RU003346"/>
    </source>
</evidence>
<name>A0A1B0D4P3_PHLPP</name>
<dbReference type="SUPFAM" id="SSF103473">
    <property type="entry name" value="MFS general substrate transporter"/>
    <property type="match status" value="1"/>
</dbReference>
<dbReference type="EnsemblMetazoa" id="PPAI002451-RA">
    <property type="protein sequence ID" value="PPAI002451-PA"/>
    <property type="gene ID" value="PPAI002451"/>
</dbReference>
<protein>
    <recommendedName>
        <fullName evidence="10">Facilitated trehalose transporter Tret1</fullName>
    </recommendedName>
</protein>
<evidence type="ECO:0000256" key="3">
    <source>
        <dbReference type="ARBA" id="ARBA00022475"/>
    </source>
</evidence>
<reference evidence="13" key="1">
    <citation type="submission" date="2022-08" db="UniProtKB">
        <authorList>
            <consortium name="EnsemblMetazoa"/>
        </authorList>
    </citation>
    <scope>IDENTIFICATION</scope>
    <source>
        <strain evidence="13">Israel</strain>
    </source>
</reference>
<keyword evidence="3" id="KW-1003">Cell membrane</keyword>
<dbReference type="PRINTS" id="PR00171">
    <property type="entry name" value="SUGRTRNSPORT"/>
</dbReference>
<dbReference type="PROSITE" id="PS50850">
    <property type="entry name" value="MFS"/>
    <property type="match status" value="1"/>
</dbReference>
<dbReference type="Pfam" id="PF00083">
    <property type="entry name" value="Sugar_tr"/>
    <property type="match status" value="1"/>
</dbReference>
<dbReference type="PANTHER" id="PTHR48021">
    <property type="match status" value="1"/>
</dbReference>
<dbReference type="AlphaFoldDB" id="A0A1B0D4P3"/>
<dbReference type="InterPro" id="IPR005828">
    <property type="entry name" value="MFS_sugar_transport-like"/>
</dbReference>
<keyword evidence="6" id="KW-1133">Transmembrane helix</keyword>
<dbReference type="PROSITE" id="PS00216">
    <property type="entry name" value="SUGAR_TRANSPORT_1"/>
    <property type="match status" value="1"/>
</dbReference>
<organism evidence="13 14">
    <name type="scientific">Phlebotomus papatasi</name>
    <name type="common">Sandfly</name>
    <dbReference type="NCBI Taxonomy" id="29031"/>
    <lineage>
        <taxon>Eukaryota</taxon>
        <taxon>Metazoa</taxon>
        <taxon>Ecdysozoa</taxon>
        <taxon>Arthropoda</taxon>
        <taxon>Hexapoda</taxon>
        <taxon>Insecta</taxon>
        <taxon>Pterygota</taxon>
        <taxon>Neoptera</taxon>
        <taxon>Endopterygota</taxon>
        <taxon>Diptera</taxon>
        <taxon>Nematocera</taxon>
        <taxon>Psychodoidea</taxon>
        <taxon>Psychodidae</taxon>
        <taxon>Phlebotomus</taxon>
        <taxon>Phlebotomus</taxon>
    </lineage>
</organism>
<keyword evidence="4" id="KW-0762">Sugar transport</keyword>
<dbReference type="InterPro" id="IPR036259">
    <property type="entry name" value="MFS_trans_sf"/>
</dbReference>
<dbReference type="EMBL" id="AJVK01011560">
    <property type="status" value="NOT_ANNOTATED_CDS"/>
    <property type="molecule type" value="Genomic_DNA"/>
</dbReference>
<keyword evidence="7" id="KW-0472">Membrane</keyword>
<keyword evidence="5" id="KW-0812">Transmembrane</keyword>
<dbReference type="VEuPathDB" id="VectorBase:PPAI002451"/>
<dbReference type="GO" id="GO:0051119">
    <property type="term" value="F:sugar transmembrane transporter activity"/>
    <property type="evidence" value="ECO:0007669"/>
    <property type="project" value="InterPro"/>
</dbReference>
<evidence type="ECO:0000256" key="9">
    <source>
        <dbReference type="ARBA" id="ARBA00024348"/>
    </source>
</evidence>
<evidence type="ECO:0000259" key="12">
    <source>
        <dbReference type="PROSITE" id="PS50850"/>
    </source>
</evidence>
<dbReference type="VEuPathDB" id="VectorBase:PPAPM1_006817"/>
<dbReference type="GO" id="GO:0015574">
    <property type="term" value="F:trehalose transmembrane transporter activity"/>
    <property type="evidence" value="ECO:0007669"/>
    <property type="project" value="UniProtKB-ARBA"/>
</dbReference>
<dbReference type="FunFam" id="1.20.1250.20:FF:000055">
    <property type="entry name" value="Facilitated trehalose transporter Tret1-2 homolog"/>
    <property type="match status" value="1"/>
</dbReference>
<evidence type="ECO:0000256" key="5">
    <source>
        <dbReference type="ARBA" id="ARBA00022692"/>
    </source>
</evidence>
<evidence type="ECO:0000256" key="6">
    <source>
        <dbReference type="ARBA" id="ARBA00022989"/>
    </source>
</evidence>
<evidence type="ECO:0000313" key="14">
    <source>
        <dbReference type="Proteomes" id="UP000092462"/>
    </source>
</evidence>
<evidence type="ECO:0000313" key="13">
    <source>
        <dbReference type="EnsemblMetazoa" id="PPAI002451-PA"/>
    </source>
</evidence>
<dbReference type="InterPro" id="IPR044775">
    <property type="entry name" value="MFS_ERD6/Tret1-like"/>
</dbReference>
<dbReference type="PROSITE" id="PS00217">
    <property type="entry name" value="SUGAR_TRANSPORT_2"/>
    <property type="match status" value="1"/>
</dbReference>
<dbReference type="Gene3D" id="1.20.1250.20">
    <property type="entry name" value="MFS general substrate transporter like domains"/>
    <property type="match status" value="1"/>
</dbReference>
<evidence type="ECO:0000256" key="7">
    <source>
        <dbReference type="ARBA" id="ARBA00023136"/>
    </source>
</evidence>